<evidence type="ECO:0000256" key="12">
    <source>
        <dbReference type="SAM" id="SignalP"/>
    </source>
</evidence>
<sequence length="496" mass="53389">MRFSLATTTAGVLLVRGVIGQLVSGVPVGPKTPLSQKSGTICDVLKYGGVADGKTDIGVAITNAFTKCVLQANGGATLLVPEGEYLITTGVVLNAGTKWAFQLDGLITLSEDGRFNGNAIVVKRATDFEMFSSNGKGAIQGQGYKKRISGSTQDARLLRVCSTNPRTILTKDTQIDSPTFHLFHNDATNLENYHITVRGGNKGGLDGINLTCLSNCYIHHIEVTNRDECISVKTPSRNVLIEEIYCNQSGGMSIGSLDAGGTGSDIEYIHMRNIYVHQCTQMLMIKTWPGGSGAVGHVRNSLFENFHAYDTTYALDIDQYWYGRKDPNTGAIAISDLHFRNWTGTVNNGASRGPIVIRGSDIVPLTDIKLEDFSMWTENGNVAVLQCNNVYGTGYCAQELKGDAEPSPVAATSTLREPMEGFVKPTRPSWGVGPTGYGLTVPIPVYTPAPMWGTNPGPSRARKRDPQAEGRGGGQRGPTETPPSRKPRGYGGHRRS</sequence>
<feature type="region of interest" description="Disordered" evidence="11">
    <location>
        <begin position="449"/>
        <end position="496"/>
    </location>
</feature>
<evidence type="ECO:0000313" key="14">
    <source>
        <dbReference type="Proteomes" id="UP001412239"/>
    </source>
</evidence>
<dbReference type="GO" id="GO:0071555">
    <property type="term" value="P:cell wall organization"/>
    <property type="evidence" value="ECO:0007669"/>
    <property type="project" value="UniProtKB-KW"/>
</dbReference>
<dbReference type="GO" id="GO:0005975">
    <property type="term" value="P:carbohydrate metabolic process"/>
    <property type="evidence" value="ECO:0007669"/>
    <property type="project" value="InterPro"/>
</dbReference>
<evidence type="ECO:0000256" key="10">
    <source>
        <dbReference type="RuleBase" id="RU361169"/>
    </source>
</evidence>
<evidence type="ECO:0000256" key="4">
    <source>
        <dbReference type="ARBA" id="ARBA00022729"/>
    </source>
</evidence>
<dbReference type="Pfam" id="PF00295">
    <property type="entry name" value="Glyco_hydro_28"/>
    <property type="match status" value="1"/>
</dbReference>
<evidence type="ECO:0000256" key="5">
    <source>
        <dbReference type="ARBA" id="ARBA00022801"/>
    </source>
</evidence>
<keyword evidence="14" id="KW-1185">Reference proteome</keyword>
<comment type="subcellular location">
    <subcellularLocation>
        <location evidence="1">Secreted</location>
    </subcellularLocation>
</comment>
<gene>
    <name evidence="13" type="ORF">GSTUAT00003892001</name>
</gene>
<dbReference type="GO" id="GO:0005576">
    <property type="term" value="C:extracellular region"/>
    <property type="evidence" value="ECO:0007669"/>
    <property type="project" value="UniProtKB-SubCell"/>
</dbReference>
<organism evidence="13 14">
    <name type="scientific">Tuber aestivum</name>
    <name type="common">summer truffle</name>
    <dbReference type="NCBI Taxonomy" id="59557"/>
    <lineage>
        <taxon>Eukaryota</taxon>
        <taxon>Fungi</taxon>
        <taxon>Dikarya</taxon>
        <taxon>Ascomycota</taxon>
        <taxon>Pezizomycotina</taxon>
        <taxon>Pezizomycetes</taxon>
        <taxon>Pezizales</taxon>
        <taxon>Tuberaceae</taxon>
        <taxon>Tuber</taxon>
    </lineage>
</organism>
<feature type="compositionally biased region" description="Basic residues" evidence="11">
    <location>
        <begin position="485"/>
        <end position="496"/>
    </location>
</feature>
<proteinExistence type="inferred from homology"/>
<evidence type="ECO:0000313" key="13">
    <source>
        <dbReference type="EMBL" id="CUS11978.1"/>
    </source>
</evidence>
<dbReference type="PANTHER" id="PTHR31736:SF19">
    <property type="entry name" value="PECTIN LYASE SUPERFAMILY PROTEIN-RELATED"/>
    <property type="match status" value="1"/>
</dbReference>
<evidence type="ECO:0000256" key="11">
    <source>
        <dbReference type="SAM" id="MobiDB-lite"/>
    </source>
</evidence>
<protein>
    <recommendedName>
        <fullName evidence="15">Pectate lyase superfamily protein domain-containing protein</fullName>
    </recommendedName>
</protein>
<keyword evidence="6" id="KW-1015">Disulfide bond</keyword>
<evidence type="ECO:0000256" key="3">
    <source>
        <dbReference type="ARBA" id="ARBA00022525"/>
    </source>
</evidence>
<evidence type="ECO:0000256" key="6">
    <source>
        <dbReference type="ARBA" id="ARBA00023157"/>
    </source>
</evidence>
<keyword evidence="8 10" id="KW-0326">Glycosidase</keyword>
<comment type="similarity">
    <text evidence="2 10">Belongs to the glycosyl hydrolase 28 family.</text>
</comment>
<dbReference type="Proteomes" id="UP001412239">
    <property type="component" value="Unassembled WGS sequence"/>
</dbReference>
<feature type="chain" id="PRO_5012268272" description="Pectate lyase superfamily protein domain-containing protein" evidence="12">
    <location>
        <begin position="21"/>
        <end position="496"/>
    </location>
</feature>
<dbReference type="GO" id="GO:0004650">
    <property type="term" value="F:polygalacturonase activity"/>
    <property type="evidence" value="ECO:0007669"/>
    <property type="project" value="InterPro"/>
</dbReference>
<evidence type="ECO:0000256" key="1">
    <source>
        <dbReference type="ARBA" id="ARBA00004613"/>
    </source>
</evidence>
<dbReference type="PANTHER" id="PTHR31736">
    <property type="match status" value="1"/>
</dbReference>
<dbReference type="AlphaFoldDB" id="A0A292PZB9"/>
<evidence type="ECO:0008006" key="15">
    <source>
        <dbReference type="Google" id="ProtNLM"/>
    </source>
</evidence>
<dbReference type="EMBL" id="LN891007">
    <property type="protein sequence ID" value="CUS11978.1"/>
    <property type="molecule type" value="Genomic_DNA"/>
</dbReference>
<keyword evidence="4 12" id="KW-0732">Signal</keyword>
<evidence type="ECO:0000256" key="2">
    <source>
        <dbReference type="ARBA" id="ARBA00008834"/>
    </source>
</evidence>
<feature type="signal peptide" evidence="12">
    <location>
        <begin position="1"/>
        <end position="20"/>
    </location>
</feature>
<keyword evidence="7" id="KW-0325">Glycoprotein</keyword>
<dbReference type="InterPro" id="IPR000743">
    <property type="entry name" value="Glyco_hydro_28"/>
</dbReference>
<keyword evidence="9" id="KW-0961">Cell wall biogenesis/degradation</keyword>
<dbReference type="InterPro" id="IPR011050">
    <property type="entry name" value="Pectin_lyase_fold/virulence"/>
</dbReference>
<evidence type="ECO:0000256" key="8">
    <source>
        <dbReference type="ARBA" id="ARBA00023295"/>
    </source>
</evidence>
<dbReference type="InterPro" id="IPR012334">
    <property type="entry name" value="Pectin_lyas_fold"/>
</dbReference>
<dbReference type="SUPFAM" id="SSF51126">
    <property type="entry name" value="Pectin lyase-like"/>
    <property type="match status" value="1"/>
</dbReference>
<evidence type="ECO:0000256" key="9">
    <source>
        <dbReference type="ARBA" id="ARBA00023316"/>
    </source>
</evidence>
<reference evidence="13" key="1">
    <citation type="submission" date="2015-10" db="EMBL/GenBank/DDBJ databases">
        <authorList>
            <person name="Regsiter A."/>
            <person name="william w."/>
        </authorList>
    </citation>
    <scope>NUCLEOTIDE SEQUENCE</scope>
    <source>
        <strain evidence="13">Montdore</strain>
    </source>
</reference>
<dbReference type="GO" id="GO:0046576">
    <property type="term" value="F:rhamnogalacturonan alpha-L-rhamnopyranosyl-(1-&gt;4)-alpha-D-galactopyranosyluronide lyase activity"/>
    <property type="evidence" value="ECO:0007669"/>
    <property type="project" value="UniProtKB-ARBA"/>
</dbReference>
<keyword evidence="5 10" id="KW-0378">Hydrolase</keyword>
<dbReference type="Gene3D" id="2.160.20.10">
    <property type="entry name" value="Single-stranded right-handed beta-helix, Pectin lyase-like"/>
    <property type="match status" value="1"/>
</dbReference>
<accession>A0A292PZB9</accession>
<evidence type="ECO:0000256" key="7">
    <source>
        <dbReference type="ARBA" id="ARBA00023180"/>
    </source>
</evidence>
<name>A0A292PZB9_9PEZI</name>
<keyword evidence="3" id="KW-0964">Secreted</keyword>